<dbReference type="OrthoDB" id="2103474at2759"/>
<protein>
    <recommendedName>
        <fullName evidence="5">PH domain-containing protein</fullName>
    </recommendedName>
</protein>
<name>A0A8H5BFS2_9AGAR</name>
<dbReference type="Pfam" id="PF13430">
    <property type="entry name" value="DUF4112"/>
    <property type="match status" value="1"/>
</dbReference>
<feature type="region of interest" description="Disordered" evidence="1">
    <location>
        <begin position="231"/>
        <end position="277"/>
    </location>
</feature>
<dbReference type="PANTHER" id="PTHR35519:SF2">
    <property type="entry name" value="PH DOMAIN PROTEIN"/>
    <property type="match status" value="1"/>
</dbReference>
<feature type="transmembrane region" description="Helical" evidence="2">
    <location>
        <begin position="120"/>
        <end position="143"/>
    </location>
</feature>
<dbReference type="AlphaFoldDB" id="A0A8H5BFS2"/>
<keyword evidence="2" id="KW-0472">Membrane</keyword>
<dbReference type="Proteomes" id="UP000567179">
    <property type="component" value="Unassembled WGS sequence"/>
</dbReference>
<dbReference type="EMBL" id="JAACJJ010000028">
    <property type="protein sequence ID" value="KAF5322263.1"/>
    <property type="molecule type" value="Genomic_DNA"/>
</dbReference>
<sequence length="277" mass="29969">MSAFLGKAGKKLFEQHLAQYAPADPLYETYTTKSGKQKRRKRALPPGLSERDARILKSVKKRAHYLDKGFSICGLRFGWTFFIGLIPIVGDVTDASLNYFLVIRPARRADLPDWLVQRMLFNSAVSVAVGFVPFVGDVVMATFKTNSRNAALLEEFLRIRGEEFLKLGGDVPAPATKTGWFGSVGKGKQTAAGSNGTQVTASDVEQVKPGAGMSGNEMKDALLPNTTTQPVATTNKATSSGSSGFSFFGGRNKKHSAAQAHSSRQPEKSGKFIENMA</sequence>
<evidence type="ECO:0000256" key="2">
    <source>
        <dbReference type="SAM" id="Phobius"/>
    </source>
</evidence>
<keyword evidence="4" id="KW-1185">Reference proteome</keyword>
<proteinExistence type="predicted"/>
<gene>
    <name evidence="3" type="ORF">D9619_000124</name>
</gene>
<keyword evidence="2" id="KW-0812">Transmembrane</keyword>
<reference evidence="3 4" key="1">
    <citation type="journal article" date="2020" name="ISME J.">
        <title>Uncovering the hidden diversity of litter-decomposition mechanisms in mushroom-forming fungi.</title>
        <authorList>
            <person name="Floudas D."/>
            <person name="Bentzer J."/>
            <person name="Ahren D."/>
            <person name="Johansson T."/>
            <person name="Persson P."/>
            <person name="Tunlid A."/>
        </authorList>
    </citation>
    <scope>NUCLEOTIDE SEQUENCE [LARGE SCALE GENOMIC DNA]</scope>
    <source>
        <strain evidence="3 4">CBS 101986</strain>
    </source>
</reference>
<evidence type="ECO:0000256" key="1">
    <source>
        <dbReference type="SAM" id="MobiDB-lite"/>
    </source>
</evidence>
<evidence type="ECO:0008006" key="5">
    <source>
        <dbReference type="Google" id="ProtNLM"/>
    </source>
</evidence>
<dbReference type="PANTHER" id="PTHR35519">
    <property type="entry name" value="MEMBRANE PROTEINS"/>
    <property type="match status" value="1"/>
</dbReference>
<accession>A0A8H5BFS2</accession>
<evidence type="ECO:0000313" key="3">
    <source>
        <dbReference type="EMBL" id="KAF5322263.1"/>
    </source>
</evidence>
<evidence type="ECO:0000313" key="4">
    <source>
        <dbReference type="Proteomes" id="UP000567179"/>
    </source>
</evidence>
<organism evidence="3 4">
    <name type="scientific">Psilocybe cf. subviscida</name>
    <dbReference type="NCBI Taxonomy" id="2480587"/>
    <lineage>
        <taxon>Eukaryota</taxon>
        <taxon>Fungi</taxon>
        <taxon>Dikarya</taxon>
        <taxon>Basidiomycota</taxon>
        <taxon>Agaricomycotina</taxon>
        <taxon>Agaricomycetes</taxon>
        <taxon>Agaricomycetidae</taxon>
        <taxon>Agaricales</taxon>
        <taxon>Agaricineae</taxon>
        <taxon>Strophariaceae</taxon>
        <taxon>Psilocybe</taxon>
    </lineage>
</organism>
<feature type="transmembrane region" description="Helical" evidence="2">
    <location>
        <begin position="70"/>
        <end position="90"/>
    </location>
</feature>
<keyword evidence="2" id="KW-1133">Transmembrane helix</keyword>
<feature type="compositionally biased region" description="Low complexity" evidence="1">
    <location>
        <begin position="239"/>
        <end position="250"/>
    </location>
</feature>
<comment type="caution">
    <text evidence="3">The sequence shown here is derived from an EMBL/GenBank/DDBJ whole genome shotgun (WGS) entry which is preliminary data.</text>
</comment>
<dbReference type="InterPro" id="IPR025187">
    <property type="entry name" value="DUF4112"/>
</dbReference>